<dbReference type="PANTHER" id="PTHR33870:SF4">
    <property type="entry name" value="CARDIOMYOPATHY-ASSOCIATED PROTEIN"/>
    <property type="match status" value="1"/>
</dbReference>
<feature type="region of interest" description="Disordered" evidence="1">
    <location>
        <begin position="814"/>
        <end position="834"/>
    </location>
</feature>
<feature type="compositionally biased region" description="Low complexity" evidence="1">
    <location>
        <begin position="1171"/>
        <end position="1185"/>
    </location>
</feature>
<keyword evidence="2" id="KW-0812">Transmembrane</keyword>
<dbReference type="PANTHER" id="PTHR33870">
    <property type="entry name" value="CARDIOMYOPATHY-ASSOCIATED PROTEIN"/>
    <property type="match status" value="1"/>
</dbReference>
<evidence type="ECO:0000256" key="2">
    <source>
        <dbReference type="SAM" id="Phobius"/>
    </source>
</evidence>
<feature type="compositionally biased region" description="Basic and acidic residues" evidence="1">
    <location>
        <begin position="1210"/>
        <end position="1224"/>
    </location>
</feature>
<feature type="compositionally biased region" description="Basic and acidic residues" evidence="1">
    <location>
        <begin position="171"/>
        <end position="187"/>
    </location>
</feature>
<keyword evidence="2" id="KW-1133">Transmembrane helix</keyword>
<feature type="region of interest" description="Disordered" evidence="1">
    <location>
        <begin position="231"/>
        <end position="270"/>
    </location>
</feature>
<feature type="region of interest" description="Disordered" evidence="1">
    <location>
        <begin position="1208"/>
        <end position="1262"/>
    </location>
</feature>
<feature type="region of interest" description="Disordered" evidence="1">
    <location>
        <begin position="431"/>
        <end position="517"/>
    </location>
</feature>
<evidence type="ECO:0000313" key="4">
    <source>
        <dbReference type="Proteomes" id="UP001179952"/>
    </source>
</evidence>
<evidence type="ECO:0000313" key="3">
    <source>
        <dbReference type="EMBL" id="KAK1280932.1"/>
    </source>
</evidence>
<feature type="compositionally biased region" description="Basic and acidic residues" evidence="1">
    <location>
        <begin position="456"/>
        <end position="477"/>
    </location>
</feature>
<dbReference type="EMBL" id="JAUJYN010000001">
    <property type="protein sequence ID" value="KAK1280932.1"/>
    <property type="molecule type" value="Genomic_DNA"/>
</dbReference>
<gene>
    <name evidence="3" type="ORF">QJS04_geneDACA015080</name>
</gene>
<organism evidence="3 4">
    <name type="scientific">Acorus gramineus</name>
    <name type="common">Dwarf sweet flag</name>
    <dbReference type="NCBI Taxonomy" id="55184"/>
    <lineage>
        <taxon>Eukaryota</taxon>
        <taxon>Viridiplantae</taxon>
        <taxon>Streptophyta</taxon>
        <taxon>Embryophyta</taxon>
        <taxon>Tracheophyta</taxon>
        <taxon>Spermatophyta</taxon>
        <taxon>Magnoliopsida</taxon>
        <taxon>Liliopsida</taxon>
        <taxon>Acoraceae</taxon>
        <taxon>Acorus</taxon>
    </lineage>
</organism>
<reference evidence="3" key="1">
    <citation type="journal article" date="2023" name="Nat. Commun.">
        <title>Diploid and tetraploid genomes of Acorus and the evolution of monocots.</title>
        <authorList>
            <person name="Ma L."/>
            <person name="Liu K.W."/>
            <person name="Li Z."/>
            <person name="Hsiao Y.Y."/>
            <person name="Qi Y."/>
            <person name="Fu T."/>
            <person name="Tang G.D."/>
            <person name="Zhang D."/>
            <person name="Sun W.H."/>
            <person name="Liu D.K."/>
            <person name="Li Y."/>
            <person name="Chen G.Z."/>
            <person name="Liu X.D."/>
            <person name="Liao X.Y."/>
            <person name="Jiang Y.T."/>
            <person name="Yu X."/>
            <person name="Hao Y."/>
            <person name="Huang J."/>
            <person name="Zhao X.W."/>
            <person name="Ke S."/>
            <person name="Chen Y.Y."/>
            <person name="Wu W.L."/>
            <person name="Hsu J.L."/>
            <person name="Lin Y.F."/>
            <person name="Huang M.D."/>
            <person name="Li C.Y."/>
            <person name="Huang L."/>
            <person name="Wang Z.W."/>
            <person name="Zhao X."/>
            <person name="Zhong W.Y."/>
            <person name="Peng D.H."/>
            <person name="Ahmad S."/>
            <person name="Lan S."/>
            <person name="Zhang J.S."/>
            <person name="Tsai W.C."/>
            <person name="Van de Peer Y."/>
            <person name="Liu Z.J."/>
        </authorList>
    </citation>
    <scope>NUCLEOTIDE SEQUENCE</scope>
    <source>
        <strain evidence="3">SCP</strain>
    </source>
</reference>
<keyword evidence="4" id="KW-1185">Reference proteome</keyword>
<reference evidence="3" key="2">
    <citation type="submission" date="2023-06" db="EMBL/GenBank/DDBJ databases">
        <authorList>
            <person name="Ma L."/>
            <person name="Liu K.-W."/>
            <person name="Li Z."/>
            <person name="Hsiao Y.-Y."/>
            <person name="Qi Y."/>
            <person name="Fu T."/>
            <person name="Tang G."/>
            <person name="Zhang D."/>
            <person name="Sun W.-H."/>
            <person name="Liu D.-K."/>
            <person name="Li Y."/>
            <person name="Chen G.-Z."/>
            <person name="Liu X.-D."/>
            <person name="Liao X.-Y."/>
            <person name="Jiang Y.-T."/>
            <person name="Yu X."/>
            <person name="Hao Y."/>
            <person name="Huang J."/>
            <person name="Zhao X.-W."/>
            <person name="Ke S."/>
            <person name="Chen Y.-Y."/>
            <person name="Wu W.-L."/>
            <person name="Hsu J.-L."/>
            <person name="Lin Y.-F."/>
            <person name="Huang M.-D."/>
            <person name="Li C.-Y."/>
            <person name="Huang L."/>
            <person name="Wang Z.-W."/>
            <person name="Zhao X."/>
            <person name="Zhong W.-Y."/>
            <person name="Peng D.-H."/>
            <person name="Ahmad S."/>
            <person name="Lan S."/>
            <person name="Zhang J.-S."/>
            <person name="Tsai W.-C."/>
            <person name="Van De Peer Y."/>
            <person name="Liu Z.-J."/>
        </authorList>
    </citation>
    <scope>NUCLEOTIDE SEQUENCE</scope>
    <source>
        <strain evidence="3">SCP</strain>
        <tissue evidence="3">Leaves</tissue>
    </source>
</reference>
<feature type="compositionally biased region" description="Acidic residues" evidence="1">
    <location>
        <begin position="240"/>
        <end position="249"/>
    </location>
</feature>
<feature type="compositionally biased region" description="Basic and acidic residues" evidence="1">
    <location>
        <begin position="1154"/>
        <end position="1165"/>
    </location>
</feature>
<feature type="compositionally biased region" description="Polar residues" evidence="1">
    <location>
        <begin position="1229"/>
        <end position="1244"/>
    </location>
</feature>
<evidence type="ECO:0000256" key="1">
    <source>
        <dbReference type="SAM" id="MobiDB-lite"/>
    </source>
</evidence>
<proteinExistence type="predicted"/>
<feature type="compositionally biased region" description="Basic and acidic residues" evidence="1">
    <location>
        <begin position="822"/>
        <end position="834"/>
    </location>
</feature>
<feature type="compositionally biased region" description="Low complexity" evidence="1">
    <location>
        <begin position="440"/>
        <end position="455"/>
    </location>
</feature>
<feature type="compositionally biased region" description="Basic and acidic residues" evidence="1">
    <location>
        <begin position="257"/>
        <end position="269"/>
    </location>
</feature>
<feature type="region of interest" description="Disordered" evidence="1">
    <location>
        <begin position="165"/>
        <end position="200"/>
    </location>
</feature>
<feature type="region of interest" description="Disordered" evidence="1">
    <location>
        <begin position="1152"/>
        <end position="1189"/>
    </location>
</feature>
<feature type="transmembrane region" description="Helical" evidence="2">
    <location>
        <begin position="33"/>
        <end position="55"/>
    </location>
</feature>
<dbReference type="Proteomes" id="UP001179952">
    <property type="component" value="Unassembled WGS sequence"/>
</dbReference>
<keyword evidence="2" id="KW-0472">Membrane</keyword>
<protein>
    <submittedName>
        <fullName evidence="3">Uncharacterized protein</fullName>
    </submittedName>
</protein>
<sequence>MTINAKEIVVSIKKILVYSTRISYRYSCNHPSVLGTALFFFLLYILLPSLFRFLVSSSPVISCTAVLLGALLSYGKPNIPEIEEEKEDKETSEISSLKSTTIANNIIVESGGSFPVVTHIESKRDIEETTPKDVTHGEEKVIEEQDFLDNEFIEKIDFSMEKPIGDAFEEDGGHSKKDINIHDKFSDSDSDGAESSSPDASMADIMPILNELHPLLESEFPQPVLIESDADAEGSSQDGVSDDGSDEESREVAQNQSKEDETERVAKWTEDDEKNVMDLGTSELERNRRLENLIAKRRARKELERNLIDLGARDHLKMFHIPPVSTTRQNPFDLPYDLEVAPGSAPSVLLPRRNPFDLPYEEVNKKGDNVMEESFHVQHRKSYLGRHESFSLGASFPGEIMQQKHDFSHLGSYFQAEWLTLKEETGCSNFPRQLSEKSDSNISSVTESESVSSTIEENHYQDEPLVKEIDQDSKHVSLDGSNAKSIEKKGLSSEEADFTESANGQSESNINEAPETGEKAHLEMELGSKTDGEHVECPVVEEAVLEGKLSGLSAPSFAEESQMISNIDEGGRSIEQTMGDSSKGPPNASIQPVFLDSDLISWEAEVMHEGQSKESIYDSSSSAIEKPLSNAATLEDALFYSGSGSFNSCASALDIQVEISEVKENESRSREINAISESDIIHPGFLGASEAYYNDSSIFGQISQEHLSSSLQTNALNLPSIPEEVNDNSKHEEEHEIVSSSVLNASVTGLQIIGQADVMYSDIESELSLLNNQHSTEMAGDDDEKSFTGLHILEPIDSMELSDLIEMKAEHLESYSTTSLSDEERTDGVTDESREMKPIDEGLLSELDMVGEYHVQGLIKTESMESSECPLSVYEPETVKADAGPSETDPFSGDPELMQADSEIHTIEARSLEDLGMAFRQFHEAGGETEKSISGDLISELKRSALVGADSELLVHEPQSADNHEMTFLQISDVGPSGPVSFELVDDEPQLEKIEMSHSEMSHGEVQLDPVEITSDLHVIDATTIEDITLSLKPLSEDITKESFVESEVPVLEAKFSMDIKAAFEQVSEDDLKKSVSFESESEVNPTEFSTNEAHLELMESHTGLHAIDAKSEGDDTKESFVAELAAEDREPIPARVDSEVLVLKANSVEDPETAFKEASQENPEKPVTFESEATPSEPSVSSEAVEAHSELHVVEVKSIEDIQLLLKPVHTEEISPGEHRSSEVESMDMQSETNINEIQSSEMNDLAAKESIDDPNSSVGT</sequence>
<accession>A0AAV9BWW0</accession>
<feature type="compositionally biased region" description="Polar residues" evidence="1">
    <location>
        <begin position="500"/>
        <end position="511"/>
    </location>
</feature>
<comment type="caution">
    <text evidence="3">The sequence shown here is derived from an EMBL/GenBank/DDBJ whole genome shotgun (WGS) entry which is preliminary data.</text>
</comment>
<dbReference type="AlphaFoldDB" id="A0AAV9BWW0"/>
<name>A0AAV9BWW0_ACOGR</name>